<dbReference type="AlphaFoldDB" id="A0A6P0GAN1"/>
<dbReference type="PANTHER" id="PTHR33336:SF3">
    <property type="entry name" value="ABM DOMAIN-CONTAINING PROTEIN"/>
    <property type="match status" value="1"/>
</dbReference>
<evidence type="ECO:0000313" key="2">
    <source>
        <dbReference type="EMBL" id="NEM04764.1"/>
    </source>
</evidence>
<comment type="caution">
    <text evidence="2">The sequence shown here is derived from an EMBL/GenBank/DDBJ whole genome shotgun (WGS) entry which is preliminary data.</text>
</comment>
<dbReference type="PANTHER" id="PTHR33336">
    <property type="entry name" value="QUINOL MONOOXYGENASE YGIN-RELATED"/>
    <property type="match status" value="1"/>
</dbReference>
<name>A0A6P0GAN1_9ACTN</name>
<evidence type="ECO:0000313" key="3">
    <source>
        <dbReference type="Proteomes" id="UP000471126"/>
    </source>
</evidence>
<keyword evidence="2" id="KW-0503">Monooxygenase</keyword>
<evidence type="ECO:0000259" key="1">
    <source>
        <dbReference type="PROSITE" id="PS51725"/>
    </source>
</evidence>
<dbReference type="InterPro" id="IPR011008">
    <property type="entry name" value="Dimeric_a/b-barrel"/>
</dbReference>
<dbReference type="Pfam" id="PF03992">
    <property type="entry name" value="ABM"/>
    <property type="match status" value="1"/>
</dbReference>
<dbReference type="Proteomes" id="UP000471126">
    <property type="component" value="Unassembled WGS sequence"/>
</dbReference>
<dbReference type="InterPro" id="IPR050744">
    <property type="entry name" value="AI-2_Isomerase_LsrG"/>
</dbReference>
<dbReference type="RefSeq" id="WP_163474983.1">
    <property type="nucleotide sequence ID" value="NZ_JAAGWE010000003.1"/>
</dbReference>
<protein>
    <submittedName>
        <fullName evidence="2">Antibiotic biosynthesis monooxygenase</fullName>
    </submittedName>
</protein>
<accession>A0A6P0GAN1</accession>
<feature type="domain" description="ABM" evidence="1">
    <location>
        <begin position="2"/>
        <end position="93"/>
    </location>
</feature>
<organism evidence="2 3">
    <name type="scientific">Geodermatophilus normandii</name>
    <dbReference type="NCBI Taxonomy" id="1137989"/>
    <lineage>
        <taxon>Bacteria</taxon>
        <taxon>Bacillati</taxon>
        <taxon>Actinomycetota</taxon>
        <taxon>Actinomycetes</taxon>
        <taxon>Geodermatophilales</taxon>
        <taxon>Geodermatophilaceae</taxon>
        <taxon>Geodermatophilus</taxon>
    </lineage>
</organism>
<gene>
    <name evidence="2" type="ORF">GCU54_01830</name>
</gene>
<sequence length="97" mass="10107">MLVIVSSATAAPGRRDELVAAARAVAAATRSDHGCLAYAFSADLDDPDRILGLEIWADQIALDAHMAHPHTEAFLAAVPDLVAGPPDMTVHEVIVPG</sequence>
<dbReference type="PROSITE" id="PS51725">
    <property type="entry name" value="ABM"/>
    <property type="match status" value="1"/>
</dbReference>
<keyword evidence="2" id="KW-0560">Oxidoreductase</keyword>
<dbReference type="EMBL" id="JAAGWE010000003">
    <property type="protein sequence ID" value="NEM04764.1"/>
    <property type="molecule type" value="Genomic_DNA"/>
</dbReference>
<proteinExistence type="predicted"/>
<dbReference type="InterPro" id="IPR007138">
    <property type="entry name" value="ABM_dom"/>
</dbReference>
<dbReference type="SUPFAM" id="SSF54909">
    <property type="entry name" value="Dimeric alpha+beta barrel"/>
    <property type="match status" value="1"/>
</dbReference>
<reference evidence="2 3" key="1">
    <citation type="submission" date="2019-12" db="EMBL/GenBank/DDBJ databases">
        <title>WGS of CPCC 203550 I12A-02606.</title>
        <authorList>
            <person name="Jiang Z."/>
        </authorList>
    </citation>
    <scope>NUCLEOTIDE SEQUENCE [LARGE SCALE GENOMIC DNA]</scope>
    <source>
        <strain evidence="2 3">I12A-02606</strain>
    </source>
</reference>
<dbReference type="GO" id="GO:0004497">
    <property type="term" value="F:monooxygenase activity"/>
    <property type="evidence" value="ECO:0007669"/>
    <property type="project" value="UniProtKB-KW"/>
</dbReference>
<dbReference type="Gene3D" id="3.30.70.100">
    <property type="match status" value="1"/>
</dbReference>